<dbReference type="EC" id="2.7.7.108" evidence="1"/>
<dbReference type="InterPro" id="IPR026287">
    <property type="entry name" value="SoFic-like"/>
</dbReference>
<sequence length="399" mass="44739">MEAPAPAWRAGRYEPQPGGHSAFLPAPLPPNPPLRIDTGLLGALSRADRALGRLDGATETLPNPDLFVFMYVRKEAVLSSQIEGTQASLLDVLEVEARLKTDNPFDVEEVINYVGAINHGLARLATLPVSLRLIREVHEHLLAGVRDSQRNPGEFRRVQNHIGPPGCSLEQARFVPPPPSRLNECLAELERFIHAEDEIPVLIRVGLIHAQFETIHPFLDGNGRVGRLLITLLLCDRETLRRPLLYLSYYFKRNRTEYYDRLQRVRDHGDWEGWIAFFLRGVFEVAQEATAVARRIVQMREAHRDALMASVGRAAGSALRVHEQLFHQPVITVQQVSDLLEASYSNANALVSQMQGIGILAEITGQRRNRRFAYAPYLALFDDNESGIPDLAKGSRPHD</sequence>
<dbReference type="PIRSF" id="PIRSF038925">
    <property type="entry name" value="AMP-prot_trans"/>
    <property type="match status" value="1"/>
</dbReference>
<dbReference type="InterPro" id="IPR040198">
    <property type="entry name" value="Fido_containing"/>
</dbReference>
<keyword evidence="1" id="KW-0547">Nucleotide-binding</keyword>
<evidence type="ECO:0000259" key="3">
    <source>
        <dbReference type="PROSITE" id="PS51459"/>
    </source>
</evidence>
<evidence type="ECO:0000256" key="1">
    <source>
        <dbReference type="PIRNR" id="PIRNR038925"/>
    </source>
</evidence>
<keyword evidence="1" id="KW-0808">Transferase</keyword>
<gene>
    <name evidence="4" type="ORF">CKO31_02285</name>
</gene>
<comment type="subunit">
    <text evidence="1">Homodimer.</text>
</comment>
<dbReference type="PANTHER" id="PTHR13504">
    <property type="entry name" value="FIDO DOMAIN-CONTAINING PROTEIN DDB_G0283145"/>
    <property type="match status" value="1"/>
</dbReference>
<dbReference type="PROSITE" id="PS51459">
    <property type="entry name" value="FIDO"/>
    <property type="match status" value="1"/>
</dbReference>
<dbReference type="PANTHER" id="PTHR13504:SF38">
    <property type="entry name" value="FIDO DOMAIN-CONTAINING PROTEIN"/>
    <property type="match status" value="1"/>
</dbReference>
<keyword evidence="1" id="KW-0067">ATP-binding</keyword>
<comment type="caution">
    <text evidence="4">The sequence shown here is derived from an EMBL/GenBank/DDBJ whole genome shotgun (WGS) entry which is preliminary data.</text>
</comment>
<dbReference type="Proteomes" id="UP000748752">
    <property type="component" value="Unassembled WGS sequence"/>
</dbReference>
<evidence type="ECO:0000313" key="5">
    <source>
        <dbReference type="Proteomes" id="UP000748752"/>
    </source>
</evidence>
<evidence type="ECO:0000256" key="2">
    <source>
        <dbReference type="SAM" id="MobiDB-lite"/>
    </source>
</evidence>
<reference evidence="4 5" key="1">
    <citation type="journal article" date="2020" name="Microorganisms">
        <title>Osmotic Adaptation and Compatible Solute Biosynthesis of Phototrophic Bacteria as Revealed from Genome Analyses.</title>
        <authorList>
            <person name="Imhoff J.F."/>
            <person name="Rahn T."/>
            <person name="Kunzel S."/>
            <person name="Keller A."/>
            <person name="Neulinger S.C."/>
        </authorList>
    </citation>
    <scope>NUCLEOTIDE SEQUENCE [LARGE SCALE GENOMIC DNA]</scope>
    <source>
        <strain evidence="4 5">DSM 6210</strain>
    </source>
</reference>
<comment type="function">
    <text evidence="1">Adenylyltransferase that mediates the addition of adenosine 5'-monophosphate (AMP) to specific residues of target proteins.</text>
</comment>
<feature type="region of interest" description="Disordered" evidence="2">
    <location>
        <begin position="1"/>
        <end position="24"/>
    </location>
</feature>
<dbReference type="SUPFAM" id="SSF140931">
    <property type="entry name" value="Fic-like"/>
    <property type="match status" value="1"/>
</dbReference>
<feature type="domain" description="Fido" evidence="3">
    <location>
        <begin position="129"/>
        <end position="280"/>
    </location>
</feature>
<name>A0ABS1CCH1_9GAMM</name>
<dbReference type="InterPro" id="IPR003812">
    <property type="entry name" value="Fido"/>
</dbReference>
<dbReference type="Gene3D" id="1.10.3290.10">
    <property type="entry name" value="Fido-like domain"/>
    <property type="match status" value="1"/>
</dbReference>
<dbReference type="EMBL" id="NRRV01000003">
    <property type="protein sequence ID" value="MBK1629585.1"/>
    <property type="molecule type" value="Genomic_DNA"/>
</dbReference>
<keyword evidence="5" id="KW-1185">Reference proteome</keyword>
<proteinExistence type="predicted"/>
<organism evidence="4 5">
    <name type="scientific">Thiohalocapsa halophila</name>
    <dbReference type="NCBI Taxonomy" id="69359"/>
    <lineage>
        <taxon>Bacteria</taxon>
        <taxon>Pseudomonadati</taxon>
        <taxon>Pseudomonadota</taxon>
        <taxon>Gammaproteobacteria</taxon>
        <taxon>Chromatiales</taxon>
        <taxon>Chromatiaceae</taxon>
        <taxon>Thiohalocapsa</taxon>
    </lineage>
</organism>
<protein>
    <recommendedName>
        <fullName evidence="1">Protein adenylyltransferase</fullName>
        <ecNumber evidence="1">2.7.7.108</ecNumber>
    </recommendedName>
    <alternativeName>
        <fullName evidence="1">AMPylator</fullName>
    </alternativeName>
</protein>
<dbReference type="Pfam" id="PF02661">
    <property type="entry name" value="Fic"/>
    <property type="match status" value="1"/>
</dbReference>
<dbReference type="InterPro" id="IPR025758">
    <property type="entry name" value="Fic/DOC_N"/>
</dbReference>
<keyword evidence="1" id="KW-0548">Nucleotidyltransferase</keyword>
<dbReference type="InterPro" id="IPR036597">
    <property type="entry name" value="Fido-like_dom_sf"/>
</dbReference>
<comment type="catalytic activity">
    <reaction evidence="1">
        <text>L-threonyl-[protein] + ATP = 3-O-(5'-adenylyl)-L-threonyl-[protein] + diphosphate</text>
        <dbReference type="Rhea" id="RHEA:54292"/>
        <dbReference type="Rhea" id="RHEA-COMP:11060"/>
        <dbReference type="Rhea" id="RHEA-COMP:13847"/>
        <dbReference type="ChEBI" id="CHEBI:30013"/>
        <dbReference type="ChEBI" id="CHEBI:30616"/>
        <dbReference type="ChEBI" id="CHEBI:33019"/>
        <dbReference type="ChEBI" id="CHEBI:138113"/>
        <dbReference type="EC" id="2.7.7.108"/>
    </reaction>
</comment>
<evidence type="ECO:0000313" key="4">
    <source>
        <dbReference type="EMBL" id="MBK1629585.1"/>
    </source>
</evidence>
<dbReference type="Pfam" id="PF13784">
    <property type="entry name" value="Fic_N"/>
    <property type="match status" value="1"/>
</dbReference>
<comment type="catalytic activity">
    <reaction evidence="1">
        <text>L-tyrosyl-[protein] + ATP = O-(5'-adenylyl)-L-tyrosyl-[protein] + diphosphate</text>
        <dbReference type="Rhea" id="RHEA:54288"/>
        <dbReference type="Rhea" id="RHEA-COMP:10136"/>
        <dbReference type="Rhea" id="RHEA-COMP:13846"/>
        <dbReference type="ChEBI" id="CHEBI:30616"/>
        <dbReference type="ChEBI" id="CHEBI:33019"/>
        <dbReference type="ChEBI" id="CHEBI:46858"/>
        <dbReference type="ChEBI" id="CHEBI:83624"/>
        <dbReference type="EC" id="2.7.7.108"/>
    </reaction>
</comment>
<accession>A0ABS1CCH1</accession>
<dbReference type="RefSeq" id="WP_200233676.1">
    <property type="nucleotide sequence ID" value="NZ_NRRV01000003.1"/>
</dbReference>